<feature type="region of interest" description="Disordered" evidence="6">
    <location>
        <begin position="489"/>
        <end position="543"/>
    </location>
</feature>
<dbReference type="STRING" id="1331196.A0A1B9J1Y7"/>
<feature type="compositionally biased region" description="Basic and acidic residues" evidence="6">
    <location>
        <begin position="503"/>
        <end position="516"/>
    </location>
</feature>
<dbReference type="GO" id="GO:0003697">
    <property type="term" value="F:single-stranded DNA binding"/>
    <property type="evidence" value="ECO:0007669"/>
    <property type="project" value="TreeGrafter"/>
</dbReference>
<name>A0A1B9J1Y7_9TREE</name>
<evidence type="ECO:0000256" key="1">
    <source>
        <dbReference type="ARBA" id="ARBA00004123"/>
    </source>
</evidence>
<protein>
    <submittedName>
        <fullName evidence="7">Cell division control protein 45</fullName>
    </submittedName>
</protein>
<evidence type="ECO:0000313" key="7">
    <source>
        <dbReference type="EMBL" id="OCF61801.1"/>
    </source>
</evidence>
<dbReference type="InterPro" id="IPR003874">
    <property type="entry name" value="CDC45"/>
</dbReference>
<dbReference type="Pfam" id="PF02724">
    <property type="entry name" value="CDC45"/>
    <property type="match status" value="1"/>
</dbReference>
<feature type="compositionally biased region" description="Basic and acidic residues" evidence="6">
    <location>
        <begin position="239"/>
        <end position="259"/>
    </location>
</feature>
<accession>A0A1B9J1Y7</accession>
<dbReference type="PANTHER" id="PTHR10507">
    <property type="entry name" value="CDC45-RELATED PROTEIN"/>
    <property type="match status" value="1"/>
</dbReference>
<dbReference type="PANTHER" id="PTHR10507:SF0">
    <property type="entry name" value="CELL DIVISION CONTROL PROTEIN 45 HOMOLOG"/>
    <property type="match status" value="1"/>
</dbReference>
<reference evidence="7 8" key="1">
    <citation type="submission" date="2013-07" db="EMBL/GenBank/DDBJ databases">
        <title>The Genome Sequence of Kwoniella mangroviensis CBS10435.</title>
        <authorList>
            <consortium name="The Broad Institute Genome Sequencing Platform"/>
            <person name="Cuomo C."/>
            <person name="Litvintseva A."/>
            <person name="Chen Y."/>
            <person name="Heitman J."/>
            <person name="Sun S."/>
            <person name="Springer D."/>
            <person name="Dromer F."/>
            <person name="Young S.K."/>
            <person name="Zeng Q."/>
            <person name="Gargeya S."/>
            <person name="Fitzgerald M."/>
            <person name="Abouelleil A."/>
            <person name="Alvarado L."/>
            <person name="Berlin A.M."/>
            <person name="Chapman S.B."/>
            <person name="Dewar J."/>
            <person name="Goldberg J."/>
            <person name="Griggs A."/>
            <person name="Gujja S."/>
            <person name="Hansen M."/>
            <person name="Howarth C."/>
            <person name="Imamovic A."/>
            <person name="Larimer J."/>
            <person name="McCowan C."/>
            <person name="Murphy C."/>
            <person name="Pearson M."/>
            <person name="Priest M."/>
            <person name="Roberts A."/>
            <person name="Saif S."/>
            <person name="Shea T."/>
            <person name="Sykes S."/>
            <person name="Wortman J."/>
            <person name="Nusbaum C."/>
            <person name="Birren B."/>
        </authorList>
    </citation>
    <scope>NUCLEOTIDE SEQUENCE [LARGE SCALE GENOMIC DNA]</scope>
    <source>
        <strain evidence="7 8">CBS 10435</strain>
    </source>
</reference>
<dbReference type="GO" id="GO:1902977">
    <property type="term" value="P:mitotic DNA replication preinitiation complex assembly"/>
    <property type="evidence" value="ECO:0007669"/>
    <property type="project" value="TreeGrafter"/>
</dbReference>
<sequence length="727" mass="81440">MPLLLPPSDDLRPSDLTYTHAYNSIVSRVRRRGGSGSGGVVILAGTDVDGLLGARILCSLFKNDDVPYRLVPVGGYSELETRRDEALASEELHTLILLSLGSLLTLSSYFKLPSSCHLHIIDSHRPWNLQNLFGIDIDISEDPESSEGKIWVWGDGDEFSEVMDNVKKSWEALEYEPSDSGSSDDGSDEDESDETDEEEEEDEEEVEVEVEEDDEGQGNGHGSPSKRVRKRRNAGSTEPKTKRQKEDDGRPRRLPRAVREAHHERIQRYYASGTSYGQSVALTIYLLATVLERADNDILWYAILAVTHQYITSKIDRDSYESFQSIFQDEVVRLNHDPSTTSNGTKIPNPDDRSIVKSEELRFMLYRHWNLYESMLHSGYVAGRLGIWKEKGRKKLQGLLAKMGFSLQQCQQSWSHMDMDLKRKLPEQLESIAPEYGLIELSYPSFTRSFGFQLTSLSAADAVEVISSLLDIAVGVRLEVDREGGRGGGEWFGGTTRWNVNTRESESSRADGKENQDPNDSSANEEDGGGQGDGEGLAEEKKKRRDNWGTTNFWIAYDACDDIALIRRSLPLSMTLHRSIIRAGSALLDKTIIRSLRTFRLAILKEGPDLRLFSHPSTLSRLAIWLVDATRDRWAERQSKMNNNGKVKSLPFVVACLNEEKGSYMVVGVTGAPEFGDVRKNKFGLAFQHAAEESGSGTKHDMFDTSVVEVAQEDLQGFIESLHLRSG</sequence>
<keyword evidence="7" id="KW-0132">Cell division</keyword>
<comment type="similarity">
    <text evidence="2">Belongs to the CDC45 family.</text>
</comment>
<feature type="compositionally biased region" description="Acidic residues" evidence="6">
    <location>
        <begin position="185"/>
        <end position="216"/>
    </location>
</feature>
<dbReference type="EMBL" id="KI669459">
    <property type="protein sequence ID" value="OCF61801.1"/>
    <property type="molecule type" value="Genomic_DNA"/>
</dbReference>
<evidence type="ECO:0000256" key="5">
    <source>
        <dbReference type="ARBA" id="ARBA00023306"/>
    </source>
</evidence>
<reference evidence="8" key="2">
    <citation type="submission" date="2013-12" db="EMBL/GenBank/DDBJ databases">
        <title>Evolution of pathogenesis and genome organization in the Tremellales.</title>
        <authorList>
            <person name="Cuomo C."/>
            <person name="Litvintseva A."/>
            <person name="Heitman J."/>
            <person name="Chen Y."/>
            <person name="Sun S."/>
            <person name="Springer D."/>
            <person name="Dromer F."/>
            <person name="Young S."/>
            <person name="Zeng Q."/>
            <person name="Chapman S."/>
            <person name="Gujja S."/>
            <person name="Saif S."/>
            <person name="Birren B."/>
        </authorList>
    </citation>
    <scope>NUCLEOTIDE SEQUENCE [LARGE SCALE GENOMIC DNA]</scope>
    <source>
        <strain evidence="8">CBS 10435</strain>
    </source>
</reference>
<dbReference type="GO" id="GO:0000727">
    <property type="term" value="P:double-strand break repair via break-induced replication"/>
    <property type="evidence" value="ECO:0007669"/>
    <property type="project" value="TreeGrafter"/>
</dbReference>
<proteinExistence type="inferred from homology"/>
<dbReference type="GO" id="GO:0051301">
    <property type="term" value="P:cell division"/>
    <property type="evidence" value="ECO:0007669"/>
    <property type="project" value="UniProtKB-KW"/>
</dbReference>
<evidence type="ECO:0000256" key="2">
    <source>
        <dbReference type="ARBA" id="ARBA00010727"/>
    </source>
</evidence>
<keyword evidence="5" id="KW-0131">Cell cycle</keyword>
<evidence type="ECO:0000256" key="6">
    <source>
        <dbReference type="SAM" id="MobiDB-lite"/>
    </source>
</evidence>
<keyword evidence="8" id="KW-1185">Reference proteome</keyword>
<organism evidence="7 8">
    <name type="scientific">Kwoniella mangroviensis CBS 10435</name>
    <dbReference type="NCBI Taxonomy" id="1331196"/>
    <lineage>
        <taxon>Eukaryota</taxon>
        <taxon>Fungi</taxon>
        <taxon>Dikarya</taxon>
        <taxon>Basidiomycota</taxon>
        <taxon>Agaricomycotina</taxon>
        <taxon>Tremellomycetes</taxon>
        <taxon>Tremellales</taxon>
        <taxon>Cryptococcaceae</taxon>
        <taxon>Kwoniella</taxon>
    </lineage>
</organism>
<dbReference type="AlphaFoldDB" id="A0A1B9J1Y7"/>
<evidence type="ECO:0000313" key="8">
    <source>
        <dbReference type="Proteomes" id="UP000092583"/>
    </source>
</evidence>
<evidence type="ECO:0000256" key="3">
    <source>
        <dbReference type="ARBA" id="ARBA00022705"/>
    </source>
</evidence>
<gene>
    <name evidence="7" type="ORF">L486_01462</name>
</gene>
<dbReference type="GO" id="GO:0003682">
    <property type="term" value="F:chromatin binding"/>
    <property type="evidence" value="ECO:0007669"/>
    <property type="project" value="TreeGrafter"/>
</dbReference>
<dbReference type="GO" id="GO:0031261">
    <property type="term" value="C:DNA replication preinitiation complex"/>
    <property type="evidence" value="ECO:0007669"/>
    <property type="project" value="TreeGrafter"/>
</dbReference>
<feature type="region of interest" description="Disordered" evidence="6">
    <location>
        <begin position="174"/>
        <end position="259"/>
    </location>
</feature>
<dbReference type="GO" id="GO:0006270">
    <property type="term" value="P:DNA replication initiation"/>
    <property type="evidence" value="ECO:0007669"/>
    <property type="project" value="InterPro"/>
</dbReference>
<dbReference type="OrthoDB" id="10258882at2759"/>
<keyword evidence="3" id="KW-0235">DNA replication</keyword>
<comment type="subcellular location">
    <subcellularLocation>
        <location evidence="1">Nucleus</location>
    </subcellularLocation>
</comment>
<keyword evidence="4" id="KW-0539">Nucleus</keyword>
<evidence type="ECO:0000256" key="4">
    <source>
        <dbReference type="ARBA" id="ARBA00023242"/>
    </source>
</evidence>
<dbReference type="Proteomes" id="UP000092583">
    <property type="component" value="Unassembled WGS sequence"/>
</dbReference>
<feature type="compositionally biased region" description="Basic residues" evidence="6">
    <location>
        <begin position="224"/>
        <end position="233"/>
    </location>
</feature>
<dbReference type="GO" id="GO:0003688">
    <property type="term" value="F:DNA replication origin binding"/>
    <property type="evidence" value="ECO:0007669"/>
    <property type="project" value="TreeGrafter"/>
</dbReference>